<evidence type="ECO:0000256" key="16">
    <source>
        <dbReference type="PIRSR" id="PIRSR006468-1"/>
    </source>
</evidence>
<evidence type="ECO:0000256" key="11">
    <source>
        <dbReference type="ARBA" id="ARBA00022898"/>
    </source>
</evidence>
<keyword evidence="12" id="KW-0100">Branched-chain amino acid biosynthesis</keyword>
<evidence type="ECO:0000256" key="12">
    <source>
        <dbReference type="ARBA" id="ARBA00023304"/>
    </source>
</evidence>
<dbReference type="PIRSF" id="PIRSF006468">
    <property type="entry name" value="BCAT1"/>
    <property type="match status" value="1"/>
</dbReference>
<organism evidence="17 18">
    <name type="scientific">Adhaeribacter arboris</name>
    <dbReference type="NCBI Taxonomy" id="2072846"/>
    <lineage>
        <taxon>Bacteria</taxon>
        <taxon>Pseudomonadati</taxon>
        <taxon>Bacteroidota</taxon>
        <taxon>Cytophagia</taxon>
        <taxon>Cytophagales</taxon>
        <taxon>Hymenobacteraceae</taxon>
        <taxon>Adhaeribacter</taxon>
    </lineage>
</organism>
<dbReference type="GO" id="GO:0004084">
    <property type="term" value="F:branched-chain-amino-acid transaminase activity"/>
    <property type="evidence" value="ECO:0007669"/>
    <property type="project" value="UniProtKB-EC"/>
</dbReference>
<evidence type="ECO:0000256" key="4">
    <source>
        <dbReference type="ARBA" id="ARBA00004931"/>
    </source>
</evidence>
<evidence type="ECO:0000256" key="3">
    <source>
        <dbReference type="ARBA" id="ARBA00004824"/>
    </source>
</evidence>
<dbReference type="EMBL" id="PYFT01000001">
    <property type="protein sequence ID" value="PSR56114.1"/>
    <property type="molecule type" value="Genomic_DNA"/>
</dbReference>
<dbReference type="InterPro" id="IPR036038">
    <property type="entry name" value="Aminotransferase-like"/>
</dbReference>
<evidence type="ECO:0000256" key="15">
    <source>
        <dbReference type="ARBA" id="ARBA00049229"/>
    </source>
</evidence>
<comment type="catalytic activity">
    <reaction evidence="14">
        <text>L-isoleucine + 2-oxoglutarate = (S)-3-methyl-2-oxopentanoate + L-glutamate</text>
        <dbReference type="Rhea" id="RHEA:24801"/>
        <dbReference type="ChEBI" id="CHEBI:16810"/>
        <dbReference type="ChEBI" id="CHEBI:29985"/>
        <dbReference type="ChEBI" id="CHEBI:35146"/>
        <dbReference type="ChEBI" id="CHEBI:58045"/>
        <dbReference type="EC" id="2.6.1.42"/>
    </reaction>
</comment>
<accession>A0A2T2YKS2</accession>
<comment type="catalytic activity">
    <reaction evidence="13">
        <text>L-valine + 2-oxoglutarate = 3-methyl-2-oxobutanoate + L-glutamate</text>
        <dbReference type="Rhea" id="RHEA:24813"/>
        <dbReference type="ChEBI" id="CHEBI:11851"/>
        <dbReference type="ChEBI" id="CHEBI:16810"/>
        <dbReference type="ChEBI" id="CHEBI:29985"/>
        <dbReference type="ChEBI" id="CHEBI:57762"/>
        <dbReference type="EC" id="2.6.1.42"/>
    </reaction>
</comment>
<dbReference type="InterPro" id="IPR005786">
    <property type="entry name" value="B_amino_transII"/>
</dbReference>
<comment type="pathway">
    <text evidence="3">Amino-acid biosynthesis; L-isoleucine biosynthesis; L-isoleucine from 2-oxobutanoate: step 4/4.</text>
</comment>
<name>A0A2T2YKS2_9BACT</name>
<dbReference type="InterPro" id="IPR001544">
    <property type="entry name" value="Aminotrans_IV"/>
</dbReference>
<keyword evidence="10 17" id="KW-0808">Transferase</keyword>
<comment type="cofactor">
    <cofactor evidence="1">
        <name>pyridoxal 5'-phosphate</name>
        <dbReference type="ChEBI" id="CHEBI:597326"/>
    </cofactor>
</comment>
<evidence type="ECO:0000256" key="7">
    <source>
        <dbReference type="ARBA" id="ARBA00013053"/>
    </source>
</evidence>
<comment type="similarity">
    <text evidence="6">Belongs to the class-IV pyridoxal-phosphate-dependent aminotransferase family.</text>
</comment>
<evidence type="ECO:0000313" key="18">
    <source>
        <dbReference type="Proteomes" id="UP000240357"/>
    </source>
</evidence>
<dbReference type="PANTHER" id="PTHR11825:SF44">
    <property type="entry name" value="BRANCHED-CHAIN-AMINO-ACID AMINOTRANSFERASE"/>
    <property type="match status" value="1"/>
</dbReference>
<dbReference type="OrthoDB" id="9804984at2"/>
<dbReference type="Proteomes" id="UP000240357">
    <property type="component" value="Unassembled WGS sequence"/>
</dbReference>
<dbReference type="UniPathway" id="UPA00049">
    <property type="reaction ID" value="UER00062"/>
</dbReference>
<evidence type="ECO:0000256" key="1">
    <source>
        <dbReference type="ARBA" id="ARBA00001933"/>
    </source>
</evidence>
<comment type="pathway">
    <text evidence="4">Amino-acid biosynthesis; L-valine biosynthesis; L-valine from pyruvate: step 4/4.</text>
</comment>
<evidence type="ECO:0000256" key="9">
    <source>
        <dbReference type="ARBA" id="ARBA00022605"/>
    </source>
</evidence>
<comment type="caution">
    <text evidence="17">The sequence shown here is derived from an EMBL/GenBank/DDBJ whole genome shotgun (WGS) entry which is preliminary data.</text>
</comment>
<dbReference type="CDD" id="cd01557">
    <property type="entry name" value="BCAT_beta_family"/>
    <property type="match status" value="1"/>
</dbReference>
<dbReference type="SUPFAM" id="SSF56752">
    <property type="entry name" value="D-aminoacid aminotransferase-like PLP-dependent enzymes"/>
    <property type="match status" value="1"/>
</dbReference>
<dbReference type="UniPathway" id="UPA00047">
    <property type="reaction ID" value="UER00058"/>
</dbReference>
<comment type="pathway">
    <text evidence="5">Amino-acid biosynthesis; L-leucine biosynthesis; L-leucine from 3-methyl-2-oxobutanoate: step 4/4.</text>
</comment>
<keyword evidence="9" id="KW-0028">Amino-acid biosynthesis</keyword>
<evidence type="ECO:0000256" key="2">
    <source>
        <dbReference type="ARBA" id="ARBA00003109"/>
    </source>
</evidence>
<dbReference type="EC" id="2.6.1.42" evidence="7"/>
<proteinExistence type="inferred from homology"/>
<dbReference type="InterPro" id="IPR033939">
    <property type="entry name" value="BCAT_family"/>
</dbReference>
<dbReference type="PANTHER" id="PTHR11825">
    <property type="entry name" value="SUBGROUP IIII AMINOTRANSFERASE"/>
    <property type="match status" value="1"/>
</dbReference>
<keyword evidence="11" id="KW-0663">Pyridoxal phosphate</keyword>
<evidence type="ECO:0000313" key="17">
    <source>
        <dbReference type="EMBL" id="PSR56114.1"/>
    </source>
</evidence>
<feature type="modified residue" description="N6-(pyridoxal phosphate)lysine" evidence="16">
    <location>
        <position position="195"/>
    </location>
</feature>
<evidence type="ECO:0000256" key="8">
    <source>
        <dbReference type="ARBA" id="ARBA00022576"/>
    </source>
</evidence>
<comment type="function">
    <text evidence="2">Acts on leucine, isoleucine and valine.</text>
</comment>
<dbReference type="UniPathway" id="UPA00048">
    <property type="reaction ID" value="UER00073"/>
</dbReference>
<evidence type="ECO:0000256" key="10">
    <source>
        <dbReference type="ARBA" id="ARBA00022679"/>
    </source>
</evidence>
<dbReference type="AlphaFoldDB" id="A0A2T2YKS2"/>
<dbReference type="GO" id="GO:0009098">
    <property type="term" value="P:L-leucine biosynthetic process"/>
    <property type="evidence" value="ECO:0007669"/>
    <property type="project" value="UniProtKB-UniPathway"/>
</dbReference>
<evidence type="ECO:0000256" key="6">
    <source>
        <dbReference type="ARBA" id="ARBA00009320"/>
    </source>
</evidence>
<dbReference type="GO" id="GO:0009099">
    <property type="term" value="P:L-valine biosynthetic process"/>
    <property type="evidence" value="ECO:0007669"/>
    <property type="project" value="UniProtKB-UniPathway"/>
</dbReference>
<evidence type="ECO:0000256" key="13">
    <source>
        <dbReference type="ARBA" id="ARBA00048212"/>
    </source>
</evidence>
<keyword evidence="18" id="KW-1185">Reference proteome</keyword>
<evidence type="ECO:0000256" key="5">
    <source>
        <dbReference type="ARBA" id="ARBA00005072"/>
    </source>
</evidence>
<protein>
    <recommendedName>
        <fullName evidence="7">branched-chain-amino-acid transaminase</fullName>
        <ecNumber evidence="7">2.6.1.42</ecNumber>
    </recommendedName>
</protein>
<dbReference type="Gene3D" id="3.30.470.10">
    <property type="match status" value="1"/>
</dbReference>
<dbReference type="NCBIfam" id="NF009897">
    <property type="entry name" value="PRK13357.1"/>
    <property type="match status" value="1"/>
</dbReference>
<dbReference type="Pfam" id="PF01063">
    <property type="entry name" value="Aminotran_4"/>
    <property type="match status" value="1"/>
</dbReference>
<dbReference type="RefSeq" id="WP_106932292.1">
    <property type="nucleotide sequence ID" value="NZ_PYFT01000001.1"/>
</dbReference>
<reference evidence="17 18" key="1">
    <citation type="submission" date="2018-03" db="EMBL/GenBank/DDBJ databases">
        <title>Adhaeribacter sp. HMF7605 Genome sequencing and assembly.</title>
        <authorList>
            <person name="Kang H."/>
            <person name="Kang J."/>
            <person name="Cha I."/>
            <person name="Kim H."/>
            <person name="Joh K."/>
        </authorList>
    </citation>
    <scope>NUCLEOTIDE SEQUENCE [LARGE SCALE GENOMIC DNA]</scope>
    <source>
        <strain evidence="17 18">HMF7605</strain>
    </source>
</reference>
<dbReference type="NCBIfam" id="TIGR01123">
    <property type="entry name" value="ilvE_II"/>
    <property type="match status" value="1"/>
</dbReference>
<evidence type="ECO:0000256" key="14">
    <source>
        <dbReference type="ARBA" id="ARBA00048798"/>
    </source>
</evidence>
<sequence>MLDTQTIQIQKTTESRLSAVDFANLDFGAVFSDHMLVIDYANGEWQTPTIVPFADFKLSPANPALHYGQAIFEGLKAYKNEQSEISVFRPVANLDRLNISAERLCMPTLPEELFMQGLTELLRLDADWIPSAPGSALYIRPFMFGTGEFLGVRPATEYRFAIITCPVNAYYSAPLRVKVEETYVRAVEGGFGFAKAAGNYAGSLLPAKKAFEAGYHQLLWTDGKTHEYFEESGTMNLMFVINDTLLTPALSTSILAGITRDSILQLAKDQGITVEERKVSVGEVMEAIQQGTLQEAFGCGTAAVISHIVTIGYQGQDYELPPVNTRKYSPQLAQVLDDIRTGKAPDTHNWMVQI</sequence>
<dbReference type="Gene3D" id="3.20.10.10">
    <property type="entry name" value="D-amino Acid Aminotransferase, subunit A, domain 2"/>
    <property type="match status" value="1"/>
</dbReference>
<keyword evidence="8 17" id="KW-0032">Aminotransferase</keyword>
<dbReference type="GO" id="GO:0009097">
    <property type="term" value="P:isoleucine biosynthetic process"/>
    <property type="evidence" value="ECO:0007669"/>
    <property type="project" value="UniProtKB-UniPathway"/>
</dbReference>
<comment type="catalytic activity">
    <reaction evidence="15">
        <text>L-leucine + 2-oxoglutarate = 4-methyl-2-oxopentanoate + L-glutamate</text>
        <dbReference type="Rhea" id="RHEA:18321"/>
        <dbReference type="ChEBI" id="CHEBI:16810"/>
        <dbReference type="ChEBI" id="CHEBI:17865"/>
        <dbReference type="ChEBI" id="CHEBI:29985"/>
        <dbReference type="ChEBI" id="CHEBI:57427"/>
        <dbReference type="EC" id="2.6.1.42"/>
    </reaction>
</comment>
<gene>
    <name evidence="17" type="ORF">AHMF7605_22715</name>
</gene>
<dbReference type="InterPro" id="IPR043131">
    <property type="entry name" value="BCAT-like_N"/>
</dbReference>
<dbReference type="InterPro" id="IPR043132">
    <property type="entry name" value="BCAT-like_C"/>
</dbReference>